<gene>
    <name evidence="2" type="ORF">JX265_006378</name>
</gene>
<keyword evidence="3" id="KW-1185">Reference proteome</keyword>
<evidence type="ECO:0000313" key="3">
    <source>
        <dbReference type="Proteomes" id="UP000829685"/>
    </source>
</evidence>
<sequence>MPRKKAPTPEGNTDSDTDNQASQSRESAVMAAILAKHGKIRTRRAEIRKQIEQDYMQGITDLKARVAKHYETESAKRSEIMSKQLDQLSKAIEKKAECEVAILKLMDSLADEGSVLSMLMSAVHSGRRDAVNAAATSYGQGGGT</sequence>
<feature type="region of interest" description="Disordered" evidence="1">
    <location>
        <begin position="1"/>
        <end position="26"/>
    </location>
</feature>
<accession>A0A9P9WLY8</accession>
<dbReference type="EMBL" id="JAFIMR010000014">
    <property type="protein sequence ID" value="KAI1870208.1"/>
    <property type="molecule type" value="Genomic_DNA"/>
</dbReference>
<dbReference type="AlphaFoldDB" id="A0A9P9WLY8"/>
<organism evidence="2 3">
    <name type="scientific">Neoarthrinium moseri</name>
    <dbReference type="NCBI Taxonomy" id="1658444"/>
    <lineage>
        <taxon>Eukaryota</taxon>
        <taxon>Fungi</taxon>
        <taxon>Dikarya</taxon>
        <taxon>Ascomycota</taxon>
        <taxon>Pezizomycotina</taxon>
        <taxon>Sordariomycetes</taxon>
        <taxon>Xylariomycetidae</taxon>
        <taxon>Amphisphaeriales</taxon>
        <taxon>Apiosporaceae</taxon>
        <taxon>Neoarthrinium</taxon>
    </lineage>
</organism>
<evidence type="ECO:0000256" key="1">
    <source>
        <dbReference type="SAM" id="MobiDB-lite"/>
    </source>
</evidence>
<protein>
    <submittedName>
        <fullName evidence="2">Uncharacterized protein</fullName>
    </submittedName>
</protein>
<dbReference type="Proteomes" id="UP000829685">
    <property type="component" value="Unassembled WGS sequence"/>
</dbReference>
<dbReference type="OrthoDB" id="4777020at2759"/>
<reference evidence="2" key="1">
    <citation type="submission" date="2021-03" db="EMBL/GenBank/DDBJ databases">
        <title>Revisited historic fungal species revealed as producer of novel bioactive compounds through whole genome sequencing and comparative genomics.</title>
        <authorList>
            <person name="Vignolle G.A."/>
            <person name="Hochenegger N."/>
            <person name="Mach R.L."/>
            <person name="Mach-Aigner A.R."/>
            <person name="Javad Rahimi M."/>
            <person name="Salim K.A."/>
            <person name="Chan C.M."/>
            <person name="Lim L.B.L."/>
            <person name="Cai F."/>
            <person name="Druzhinina I.S."/>
            <person name="U'Ren J.M."/>
            <person name="Derntl C."/>
        </authorList>
    </citation>
    <scope>NUCLEOTIDE SEQUENCE</scope>
    <source>
        <strain evidence="2">TUCIM 5799</strain>
    </source>
</reference>
<name>A0A9P9WLY8_9PEZI</name>
<evidence type="ECO:0000313" key="2">
    <source>
        <dbReference type="EMBL" id="KAI1870208.1"/>
    </source>
</evidence>
<feature type="compositionally biased region" description="Polar residues" evidence="1">
    <location>
        <begin position="10"/>
        <end position="26"/>
    </location>
</feature>
<comment type="caution">
    <text evidence="2">The sequence shown here is derived from an EMBL/GenBank/DDBJ whole genome shotgun (WGS) entry which is preliminary data.</text>
</comment>
<proteinExistence type="predicted"/>